<dbReference type="PANTHER" id="PTHR35986:SF1">
    <property type="entry name" value="OS10G0430800 PROTEIN"/>
    <property type="match status" value="1"/>
</dbReference>
<feature type="compositionally biased region" description="Basic and acidic residues" evidence="1">
    <location>
        <begin position="170"/>
        <end position="206"/>
    </location>
</feature>
<dbReference type="EMBL" id="JAXUIC010000006">
    <property type="protein sequence ID" value="KAK4587323.1"/>
    <property type="molecule type" value="Genomic_DNA"/>
</dbReference>
<feature type="region of interest" description="Disordered" evidence="1">
    <location>
        <begin position="155"/>
        <end position="219"/>
    </location>
</feature>
<proteinExistence type="predicted"/>
<dbReference type="Proteomes" id="UP001324115">
    <property type="component" value="Unassembled WGS sequence"/>
</dbReference>
<sequence>MGEALLSLFELEQVLRSKQDKMTPQEASVLLSCKSTAVRDLSIGTLMGAGVAWGATWRLGRFSRISLSGGAAFCFGLWRYGRSLDSCVDQVLAIDGSRMQKELANIIVTKYRDDPWIMRLISKHFYSEEVFDDSTADRPKIRWRYRNFFSDNVVHGQRTNESDSPGNSERNSHKSYGDSHKDSHSDFHNQEHTDYHNDTDSKRTNFESKQVPRKPGIEMADPFDCVFGNLATMDEIHLPNTSSKPTPPRGHTRGHKRSHRRRHMHHQDVPLNSQRV</sequence>
<keyword evidence="3" id="KW-1185">Reference proteome</keyword>
<name>A0AAN7IUQ4_QUERU</name>
<feature type="compositionally biased region" description="Polar residues" evidence="1">
    <location>
        <begin position="157"/>
        <end position="169"/>
    </location>
</feature>
<evidence type="ECO:0000313" key="3">
    <source>
        <dbReference type="Proteomes" id="UP001324115"/>
    </source>
</evidence>
<evidence type="ECO:0000256" key="1">
    <source>
        <dbReference type="SAM" id="MobiDB-lite"/>
    </source>
</evidence>
<reference evidence="2 3" key="1">
    <citation type="journal article" date="2023" name="G3 (Bethesda)">
        <title>A haplotype-resolved chromosome-scale genome for Quercus rubra L. provides insights into the genetics of adaptive traits for red oak species.</title>
        <authorList>
            <person name="Kapoor B."/>
            <person name="Jenkins J."/>
            <person name="Schmutz J."/>
            <person name="Zhebentyayeva T."/>
            <person name="Kuelheim C."/>
            <person name="Coggeshall M."/>
            <person name="Heim C."/>
            <person name="Lasky J.R."/>
            <person name="Leites L."/>
            <person name="Islam-Faridi N."/>
            <person name="Romero-Severson J."/>
            <person name="DeLeo V.L."/>
            <person name="Lucas S.M."/>
            <person name="Lazic D."/>
            <person name="Gailing O."/>
            <person name="Carlson J."/>
            <person name="Staton M."/>
        </authorList>
    </citation>
    <scope>NUCLEOTIDE SEQUENCE [LARGE SCALE GENOMIC DNA]</scope>
    <source>
        <strain evidence="2">Pseudo-F2</strain>
    </source>
</reference>
<evidence type="ECO:0000313" key="2">
    <source>
        <dbReference type="EMBL" id="KAK4587322.1"/>
    </source>
</evidence>
<feature type="region of interest" description="Disordered" evidence="1">
    <location>
        <begin position="237"/>
        <end position="276"/>
    </location>
</feature>
<dbReference type="AlphaFoldDB" id="A0AAN7IUQ4"/>
<dbReference type="PANTHER" id="PTHR35986">
    <property type="entry name" value="EXPRESSED PROTEIN"/>
    <property type="match status" value="1"/>
</dbReference>
<dbReference type="EMBL" id="JAXUIC010000006">
    <property type="protein sequence ID" value="KAK4587322.1"/>
    <property type="molecule type" value="Genomic_DNA"/>
</dbReference>
<organism evidence="2 3">
    <name type="scientific">Quercus rubra</name>
    <name type="common">Northern red oak</name>
    <name type="synonym">Quercus borealis</name>
    <dbReference type="NCBI Taxonomy" id="3512"/>
    <lineage>
        <taxon>Eukaryota</taxon>
        <taxon>Viridiplantae</taxon>
        <taxon>Streptophyta</taxon>
        <taxon>Embryophyta</taxon>
        <taxon>Tracheophyta</taxon>
        <taxon>Spermatophyta</taxon>
        <taxon>Magnoliopsida</taxon>
        <taxon>eudicotyledons</taxon>
        <taxon>Gunneridae</taxon>
        <taxon>Pentapetalae</taxon>
        <taxon>rosids</taxon>
        <taxon>fabids</taxon>
        <taxon>Fagales</taxon>
        <taxon>Fagaceae</taxon>
        <taxon>Quercus</taxon>
    </lineage>
</organism>
<protein>
    <submittedName>
        <fullName evidence="2">Uncharacterized protein</fullName>
    </submittedName>
</protein>
<feature type="compositionally biased region" description="Basic residues" evidence="1">
    <location>
        <begin position="250"/>
        <end position="265"/>
    </location>
</feature>
<accession>A0AAN7IUQ4</accession>
<comment type="caution">
    <text evidence="2">The sequence shown here is derived from an EMBL/GenBank/DDBJ whole genome shotgun (WGS) entry which is preliminary data.</text>
</comment>
<gene>
    <name evidence="2" type="ORF">RGQ29_024153</name>
</gene>